<keyword evidence="3" id="KW-0963">Cytoplasm</keyword>
<sequence>MKLTCLSKGAGFHFPASHMLELCGFRVLLECPLDLSALTPFSPLVPPAAADGLIGATPWFKTLKSLHLWDPSLVDAALVSTPAGMLGLPYLTRNRNFSAKIYVPEATARIGRMMMEDIVTMHEEFIQCYGPNEKSVCPEWMKWEELENLPLASRKILMGEEGEELGSWMPLYSASDVKECMQKVQFLKYGEEACFNSTLILKAFSSGLEIGSCNWTINGPRRSVTYLTSSIFKSAHAMDFDYRSLKGNDVVLFSDLSYLDVISMDCDNTRGSTTNNMIEEEDPLPCITSAITGSDASEDEIRNCLTGSTESSEEVEKLSYICSCIMDSLNEGGSVLIPIGRLGIVLLLLEKISQLLESANLKVPIFMISSVAREMLAFTNAAPEWLCKERQEKLFAGEALFGHVELLRKKKLHLFPLLHSPELLTMWQEPCIVFSPHWSLRLGPSVHLLHRWHADCRCLLVLENEVDAEAALLPFKPVAIKVLQCSFLSAINVDSIQPLLDTFQPKLVLFPEDLRSQSSFTTNNKNRKSNKPKYSLLYYAENVTVRVPNLRDNFEAHLDTKLAFHLQPRKLTINHKDMAIARLRGSKILLSNGKYLLVPSEKKQETDLPNREMLLYWGSVDPTRLLSALQEKGINGSLVPTVDENIASSGRDTTTCSTILINTEKEEALIQTRTTETVICSTDEAMVAVICEALSTVCNVI</sequence>
<keyword evidence="4" id="KW-0539">Nucleus</keyword>
<dbReference type="PANTHER" id="PTHR46094:SF1">
    <property type="entry name" value="INTEGRATOR COMPLEX SUBUNIT 9"/>
    <property type="match status" value="1"/>
</dbReference>
<dbReference type="Gene3D" id="3.40.50.10890">
    <property type="match status" value="1"/>
</dbReference>
<dbReference type="Pfam" id="PF10996">
    <property type="entry name" value="Beta-Casp"/>
    <property type="match status" value="1"/>
</dbReference>
<name>A0AAX6F5N8_IRIPA</name>
<evidence type="ECO:0000256" key="4">
    <source>
        <dbReference type="ARBA" id="ARBA00023242"/>
    </source>
</evidence>
<dbReference type="GO" id="GO:0034472">
    <property type="term" value="P:snRNA 3'-end processing"/>
    <property type="evidence" value="ECO:0007669"/>
    <property type="project" value="TreeGrafter"/>
</dbReference>
<evidence type="ECO:0000256" key="3">
    <source>
        <dbReference type="ARBA" id="ARBA00022490"/>
    </source>
</evidence>
<feature type="domain" description="Beta-Casp" evidence="5">
    <location>
        <begin position="345"/>
        <end position="466"/>
    </location>
</feature>
<reference evidence="6" key="2">
    <citation type="submission" date="2023-04" db="EMBL/GenBank/DDBJ databases">
        <authorList>
            <person name="Bruccoleri R.E."/>
            <person name="Oakeley E.J."/>
            <person name="Faust A.-M."/>
            <person name="Dessus-Babus S."/>
            <person name="Altorfer M."/>
            <person name="Burckhardt D."/>
            <person name="Oertli M."/>
            <person name="Naumann U."/>
            <person name="Petersen F."/>
            <person name="Wong J."/>
        </authorList>
    </citation>
    <scope>NUCLEOTIDE SEQUENCE</scope>
    <source>
        <strain evidence="6">GSM-AAB239-AS_SAM_17_03QT</strain>
        <tissue evidence="6">Leaf</tissue>
    </source>
</reference>
<evidence type="ECO:0000313" key="7">
    <source>
        <dbReference type="Proteomes" id="UP001140949"/>
    </source>
</evidence>
<dbReference type="InterPro" id="IPR022712">
    <property type="entry name" value="Beta_Casp"/>
</dbReference>
<evidence type="ECO:0000256" key="1">
    <source>
        <dbReference type="ARBA" id="ARBA00004123"/>
    </source>
</evidence>
<organism evidence="6 7">
    <name type="scientific">Iris pallida</name>
    <name type="common">Sweet iris</name>
    <dbReference type="NCBI Taxonomy" id="29817"/>
    <lineage>
        <taxon>Eukaryota</taxon>
        <taxon>Viridiplantae</taxon>
        <taxon>Streptophyta</taxon>
        <taxon>Embryophyta</taxon>
        <taxon>Tracheophyta</taxon>
        <taxon>Spermatophyta</taxon>
        <taxon>Magnoliopsida</taxon>
        <taxon>Liliopsida</taxon>
        <taxon>Asparagales</taxon>
        <taxon>Iridaceae</taxon>
        <taxon>Iridoideae</taxon>
        <taxon>Irideae</taxon>
        <taxon>Iris</taxon>
    </lineage>
</organism>
<dbReference type="GO" id="GO:0032039">
    <property type="term" value="C:integrator complex"/>
    <property type="evidence" value="ECO:0007669"/>
    <property type="project" value="InterPro"/>
</dbReference>
<evidence type="ECO:0000256" key="2">
    <source>
        <dbReference type="ARBA" id="ARBA00004496"/>
    </source>
</evidence>
<proteinExistence type="predicted"/>
<dbReference type="InterPro" id="IPR027074">
    <property type="entry name" value="Integrator_9su"/>
</dbReference>
<evidence type="ECO:0000313" key="6">
    <source>
        <dbReference type="EMBL" id="KAJ6811295.1"/>
    </source>
</evidence>
<dbReference type="AlphaFoldDB" id="A0AAX6F5N8"/>
<evidence type="ECO:0000259" key="5">
    <source>
        <dbReference type="SMART" id="SM01027"/>
    </source>
</evidence>
<dbReference type="PANTHER" id="PTHR46094">
    <property type="entry name" value="INTEGRATOR COMPLEX SUBUNIT 9"/>
    <property type="match status" value="1"/>
</dbReference>
<dbReference type="InterPro" id="IPR036866">
    <property type="entry name" value="RibonucZ/Hydroxyglut_hydro"/>
</dbReference>
<comment type="caution">
    <text evidence="6">The sequence shown here is derived from an EMBL/GenBank/DDBJ whole genome shotgun (WGS) entry which is preliminary data.</text>
</comment>
<accession>A0AAX6F5N8</accession>
<dbReference type="Gene3D" id="3.60.15.10">
    <property type="entry name" value="Ribonuclease Z/Hydroxyacylglutathione hydrolase-like"/>
    <property type="match status" value="1"/>
</dbReference>
<reference evidence="6" key="1">
    <citation type="journal article" date="2023" name="GigaByte">
        <title>Genome assembly of the bearded iris, Iris pallida Lam.</title>
        <authorList>
            <person name="Bruccoleri R.E."/>
            <person name="Oakeley E.J."/>
            <person name="Faust A.M.E."/>
            <person name="Altorfer M."/>
            <person name="Dessus-Babus S."/>
            <person name="Burckhardt D."/>
            <person name="Oertli M."/>
            <person name="Naumann U."/>
            <person name="Petersen F."/>
            <person name="Wong J."/>
        </authorList>
    </citation>
    <scope>NUCLEOTIDE SEQUENCE</scope>
    <source>
        <strain evidence="6">GSM-AAB239-AS_SAM_17_03QT</strain>
    </source>
</reference>
<dbReference type="Proteomes" id="UP001140949">
    <property type="component" value="Unassembled WGS sequence"/>
</dbReference>
<comment type="subcellular location">
    <subcellularLocation>
        <location evidence="2">Cytoplasm</location>
    </subcellularLocation>
    <subcellularLocation>
        <location evidence="1">Nucleus</location>
    </subcellularLocation>
</comment>
<dbReference type="SMART" id="SM01027">
    <property type="entry name" value="Beta-Casp"/>
    <property type="match status" value="1"/>
</dbReference>
<dbReference type="GO" id="GO:0005737">
    <property type="term" value="C:cytoplasm"/>
    <property type="evidence" value="ECO:0007669"/>
    <property type="project" value="UniProtKB-SubCell"/>
</dbReference>
<dbReference type="SUPFAM" id="SSF56281">
    <property type="entry name" value="Metallo-hydrolase/oxidoreductase"/>
    <property type="match status" value="1"/>
</dbReference>
<gene>
    <name evidence="6" type="ORF">M6B38_155645</name>
</gene>
<dbReference type="EMBL" id="JANAVB010031814">
    <property type="protein sequence ID" value="KAJ6811295.1"/>
    <property type="molecule type" value="Genomic_DNA"/>
</dbReference>
<keyword evidence="7" id="KW-1185">Reference proteome</keyword>
<protein>
    <submittedName>
        <fullName evidence="6">Integrator complex subunit 9</fullName>
    </submittedName>
</protein>